<accession>A0ABS6MGR8</accession>
<dbReference type="InterPro" id="IPR017881">
    <property type="entry name" value="NirD"/>
</dbReference>
<name>A0ABS6MGR8_9GAMM</name>
<dbReference type="InterPro" id="IPR012748">
    <property type="entry name" value="Rieske-like_NirD"/>
</dbReference>
<organism evidence="3 4">
    <name type="scientific">Arsukibacterium indicum</name>
    <dbReference type="NCBI Taxonomy" id="2848612"/>
    <lineage>
        <taxon>Bacteria</taxon>
        <taxon>Pseudomonadati</taxon>
        <taxon>Pseudomonadota</taxon>
        <taxon>Gammaproteobacteria</taxon>
        <taxon>Chromatiales</taxon>
        <taxon>Chromatiaceae</taxon>
        <taxon>Arsukibacterium</taxon>
    </lineage>
</organism>
<evidence type="ECO:0000259" key="2">
    <source>
        <dbReference type="PROSITE" id="PS51296"/>
    </source>
</evidence>
<dbReference type="PANTHER" id="PTHR40562">
    <property type="match status" value="1"/>
</dbReference>
<dbReference type="InterPro" id="IPR017941">
    <property type="entry name" value="Rieske_2Fe-2S"/>
</dbReference>
<dbReference type="NCBIfam" id="TIGR02378">
    <property type="entry name" value="nirD_assim_sml"/>
    <property type="match status" value="1"/>
</dbReference>
<dbReference type="PROSITE" id="PS51300">
    <property type="entry name" value="NIRD"/>
    <property type="match status" value="1"/>
</dbReference>
<evidence type="ECO:0000256" key="1">
    <source>
        <dbReference type="ARBA" id="ARBA00023002"/>
    </source>
</evidence>
<keyword evidence="4" id="KW-1185">Reference proteome</keyword>
<dbReference type="RefSeq" id="WP_217666428.1">
    <property type="nucleotide sequence ID" value="NZ_JAHRID010000001.1"/>
</dbReference>
<comment type="caution">
    <text evidence="3">The sequence shown here is derived from an EMBL/GenBank/DDBJ whole genome shotgun (WGS) entry which is preliminary data.</text>
</comment>
<reference evidence="3 4" key="1">
    <citation type="submission" date="2021-06" db="EMBL/GenBank/DDBJ databases">
        <title>Rheinheimera indica sp. nov., isolated from deep-sea sediment.</title>
        <authorList>
            <person name="Wang Z."/>
            <person name="Zhang X.-Y."/>
        </authorList>
    </citation>
    <scope>NUCLEOTIDE SEQUENCE [LARGE SCALE GENOMIC DNA]</scope>
    <source>
        <strain evidence="3 4">SM2107</strain>
    </source>
</reference>
<keyword evidence="1" id="KW-0560">Oxidoreductase</keyword>
<proteinExistence type="predicted"/>
<dbReference type="PANTHER" id="PTHR40562:SF1">
    <property type="entry name" value="NITRITE REDUCTASE (NADH) SMALL SUBUNIT"/>
    <property type="match status" value="1"/>
</dbReference>
<protein>
    <submittedName>
        <fullName evidence="3">Nitrite reductase small subunit NirD</fullName>
    </submittedName>
</protein>
<dbReference type="Pfam" id="PF13806">
    <property type="entry name" value="Rieske_2"/>
    <property type="match status" value="1"/>
</dbReference>
<dbReference type="EMBL" id="JAHRID010000001">
    <property type="protein sequence ID" value="MBV2127564.1"/>
    <property type="molecule type" value="Genomic_DNA"/>
</dbReference>
<dbReference type="PROSITE" id="PS51296">
    <property type="entry name" value="RIESKE"/>
    <property type="match status" value="1"/>
</dbReference>
<feature type="domain" description="Rieske" evidence="2">
    <location>
        <begin position="21"/>
        <end position="123"/>
    </location>
</feature>
<gene>
    <name evidence="3" type="primary">nirD</name>
    <name evidence="3" type="ORF">KQY15_00450</name>
</gene>
<evidence type="ECO:0000313" key="4">
    <source>
        <dbReference type="Proteomes" id="UP000704611"/>
    </source>
</evidence>
<evidence type="ECO:0000313" key="3">
    <source>
        <dbReference type="EMBL" id="MBV2127564.1"/>
    </source>
</evidence>
<dbReference type="Proteomes" id="UP000704611">
    <property type="component" value="Unassembled WGS sequence"/>
</dbReference>
<sequence>MSQLAYAITADTDHAPQADWIALCQQQDLAPFSGVAARFGQYAIALFYLPGEAVELYGVSHIDPATGAPVMAHGLVGESGGEFYVAAPLHKQQYRLSDGQCLSDSALTLQVFNVQLLDGQVWILPPTE</sequence>